<evidence type="ECO:0000256" key="1">
    <source>
        <dbReference type="SAM" id="MobiDB-lite"/>
    </source>
</evidence>
<feature type="compositionally biased region" description="Pro residues" evidence="1">
    <location>
        <begin position="33"/>
        <end position="45"/>
    </location>
</feature>
<reference evidence="2 3" key="1">
    <citation type="submission" date="2024-02" db="EMBL/GenBank/DDBJ databases">
        <title>Discinaceae phylogenomics.</title>
        <authorList>
            <person name="Dirks A.C."/>
            <person name="James T.Y."/>
        </authorList>
    </citation>
    <scope>NUCLEOTIDE SEQUENCE [LARGE SCALE GENOMIC DNA]</scope>
    <source>
        <strain evidence="2 3">ACD0624</strain>
    </source>
</reference>
<feature type="region of interest" description="Disordered" evidence="1">
    <location>
        <begin position="1"/>
        <end position="77"/>
    </location>
</feature>
<dbReference type="Proteomes" id="UP001447188">
    <property type="component" value="Unassembled WGS sequence"/>
</dbReference>
<sequence>MLHNGKKNNNKNTSSPTNVTSGEPSLSATPSTGSPPNPSFAPPLAPIFTSTLPNRGRSTSKRPHANTSDSPPPTNTMITLVSTMVSFTGVQNEQATTLKNFAKTIADVHNFKLQCSPHIIALMREMNAFQATIKFLADFITVLETAPSSPPPSWQDTTADLSDQIIALTARINALDKAPPRLPPVASKATDKRPKPMAKRVEKLVNTETTKLQTQLVVTWNPTPPHSNTNDAILASVNNALKETGRLFILAHWSLKGNLVLQTAPANKASEAIDYGDTIASCLKNLGCTPTLMRSNATWTGFLVHNIPTSTTAEDVATAIQLNYLSLTICRHPHWLTTEDKKKEKTHFMMVIKLPRQLTLANLVLTSLAISNR</sequence>
<comment type="caution">
    <text evidence="2">The sequence shown here is derived from an EMBL/GenBank/DDBJ whole genome shotgun (WGS) entry which is preliminary data.</text>
</comment>
<protein>
    <submittedName>
        <fullName evidence="2">Uncharacterized protein</fullName>
    </submittedName>
</protein>
<dbReference type="EMBL" id="JBBBZM010000391">
    <property type="protein sequence ID" value="KAL0630758.1"/>
    <property type="molecule type" value="Genomic_DNA"/>
</dbReference>
<feature type="non-terminal residue" evidence="2">
    <location>
        <position position="373"/>
    </location>
</feature>
<evidence type="ECO:0000313" key="3">
    <source>
        <dbReference type="Proteomes" id="UP001447188"/>
    </source>
</evidence>
<feature type="compositionally biased region" description="Polar residues" evidence="1">
    <location>
        <begin position="65"/>
        <end position="77"/>
    </location>
</feature>
<evidence type="ECO:0000313" key="2">
    <source>
        <dbReference type="EMBL" id="KAL0630758.1"/>
    </source>
</evidence>
<feature type="compositionally biased region" description="Polar residues" evidence="1">
    <location>
        <begin position="22"/>
        <end position="32"/>
    </location>
</feature>
<accession>A0ABR3G4L5</accession>
<feature type="compositionally biased region" description="Low complexity" evidence="1">
    <location>
        <begin position="10"/>
        <end position="21"/>
    </location>
</feature>
<gene>
    <name evidence="2" type="ORF">Q9L58_010390</name>
</gene>
<feature type="compositionally biased region" description="Polar residues" evidence="1">
    <location>
        <begin position="48"/>
        <end position="57"/>
    </location>
</feature>
<organism evidence="2 3">
    <name type="scientific">Discina gigas</name>
    <dbReference type="NCBI Taxonomy" id="1032678"/>
    <lineage>
        <taxon>Eukaryota</taxon>
        <taxon>Fungi</taxon>
        <taxon>Dikarya</taxon>
        <taxon>Ascomycota</taxon>
        <taxon>Pezizomycotina</taxon>
        <taxon>Pezizomycetes</taxon>
        <taxon>Pezizales</taxon>
        <taxon>Discinaceae</taxon>
        <taxon>Discina</taxon>
    </lineage>
</organism>
<name>A0ABR3G4L5_9PEZI</name>
<proteinExistence type="predicted"/>
<keyword evidence="3" id="KW-1185">Reference proteome</keyword>